<dbReference type="GO" id="GO:0006207">
    <property type="term" value="P:'de novo' pyrimidine nucleobase biosynthetic process"/>
    <property type="evidence" value="ECO:0007669"/>
    <property type="project" value="InterPro"/>
</dbReference>
<feature type="non-terminal residue" evidence="5">
    <location>
        <position position="402"/>
    </location>
</feature>
<dbReference type="InterPro" id="IPR002801">
    <property type="entry name" value="Asp_carbamoylTrfase_reg"/>
</dbReference>
<protein>
    <submittedName>
        <fullName evidence="5">Uncharacterized protein</fullName>
    </submittedName>
</protein>
<dbReference type="InterPro" id="IPR006131">
    <property type="entry name" value="Asp_carbamoyltransf_Asp/Orn-bd"/>
</dbReference>
<evidence type="ECO:0000259" key="2">
    <source>
        <dbReference type="Pfam" id="PF00185"/>
    </source>
</evidence>
<dbReference type="GO" id="GO:0016597">
    <property type="term" value="F:amino acid binding"/>
    <property type="evidence" value="ECO:0007669"/>
    <property type="project" value="InterPro"/>
</dbReference>
<dbReference type="Gene3D" id="3.40.50.1370">
    <property type="entry name" value="Aspartate/ornithine carbamoyltransferase"/>
    <property type="match status" value="2"/>
</dbReference>
<evidence type="ECO:0000256" key="1">
    <source>
        <dbReference type="ARBA" id="ARBA00022679"/>
    </source>
</evidence>
<accession>X0SP41</accession>
<keyword evidence="1" id="KW-0808">Transferase</keyword>
<dbReference type="SUPFAM" id="SSF53671">
    <property type="entry name" value="Aspartate/ornithine carbamoyltransferase"/>
    <property type="match status" value="1"/>
</dbReference>
<evidence type="ECO:0000259" key="3">
    <source>
        <dbReference type="Pfam" id="PF01948"/>
    </source>
</evidence>
<dbReference type="Gene3D" id="3.30.70.140">
    <property type="entry name" value="Aspartate carbamoyltransferase regulatory subunit, N-terminal domain"/>
    <property type="match status" value="1"/>
</dbReference>
<dbReference type="PRINTS" id="PR00101">
    <property type="entry name" value="ATCASE"/>
</dbReference>
<dbReference type="PANTHER" id="PTHR35805:SF1">
    <property type="entry name" value="ASPARTATE CARBAMOYLTRANSFERASE REGULATORY CHAIN"/>
    <property type="match status" value="1"/>
</dbReference>
<dbReference type="Pfam" id="PF02729">
    <property type="entry name" value="OTCace_N"/>
    <property type="match status" value="1"/>
</dbReference>
<comment type="caution">
    <text evidence="5">The sequence shown here is derived from an EMBL/GenBank/DDBJ whole genome shotgun (WGS) entry which is preliminary data.</text>
</comment>
<dbReference type="SUPFAM" id="SSF54893">
    <property type="entry name" value="Aspartate carbamoyltransferase, Regulatory-chain, N-terminal domain"/>
    <property type="match status" value="1"/>
</dbReference>
<proteinExistence type="predicted"/>
<evidence type="ECO:0000313" key="5">
    <source>
        <dbReference type="EMBL" id="GAF77627.1"/>
    </source>
</evidence>
<dbReference type="InterPro" id="IPR006130">
    <property type="entry name" value="Asp/Orn_carbamoylTrfase"/>
</dbReference>
<dbReference type="InterPro" id="IPR036793">
    <property type="entry name" value="Asp_carbatrfase_reg_N_sf"/>
</dbReference>
<dbReference type="GO" id="GO:0044205">
    <property type="term" value="P:'de novo' UMP biosynthetic process"/>
    <property type="evidence" value="ECO:0007669"/>
    <property type="project" value="UniProtKB-UniPathway"/>
</dbReference>
<dbReference type="Pfam" id="PF00185">
    <property type="entry name" value="OTCace"/>
    <property type="match status" value="1"/>
</dbReference>
<dbReference type="AlphaFoldDB" id="X0SP41"/>
<evidence type="ECO:0000259" key="4">
    <source>
        <dbReference type="Pfam" id="PF02729"/>
    </source>
</evidence>
<feature type="domain" description="Aspartate/ornithine carbamoyltransferase carbamoyl-P binding" evidence="4">
    <location>
        <begin position="2"/>
        <end position="64"/>
    </location>
</feature>
<dbReference type="InterPro" id="IPR020545">
    <property type="entry name" value="Asp_carbamoyltransf_reg_N"/>
</dbReference>
<dbReference type="GO" id="GO:0016743">
    <property type="term" value="F:carboxyl- or carbamoyltransferase activity"/>
    <property type="evidence" value="ECO:0007669"/>
    <property type="project" value="InterPro"/>
</dbReference>
<dbReference type="InterPro" id="IPR036901">
    <property type="entry name" value="Asp/Orn_carbamoylTrfase_sf"/>
</dbReference>
<dbReference type="PRINTS" id="PR00100">
    <property type="entry name" value="AOTCASE"/>
</dbReference>
<dbReference type="Pfam" id="PF01948">
    <property type="entry name" value="PyrI"/>
    <property type="match status" value="1"/>
</dbReference>
<gene>
    <name evidence="5" type="ORF">S01H1_13657</name>
</gene>
<reference evidence="5" key="1">
    <citation type="journal article" date="2014" name="Front. Microbiol.">
        <title>High frequency of phylogenetically diverse reductive dehalogenase-homologous genes in deep subseafloor sedimentary metagenomes.</title>
        <authorList>
            <person name="Kawai M."/>
            <person name="Futagami T."/>
            <person name="Toyoda A."/>
            <person name="Takaki Y."/>
            <person name="Nishi S."/>
            <person name="Hori S."/>
            <person name="Arai W."/>
            <person name="Tsubouchi T."/>
            <person name="Morono Y."/>
            <person name="Uchiyama I."/>
            <person name="Ito T."/>
            <person name="Fujiyama A."/>
            <person name="Inagaki F."/>
            <person name="Takami H."/>
        </authorList>
    </citation>
    <scope>NUCLEOTIDE SEQUENCE</scope>
    <source>
        <strain evidence="5">Expedition CK06-06</strain>
    </source>
</reference>
<dbReference type="GO" id="GO:0009347">
    <property type="term" value="C:aspartate carbamoyltransferase complex"/>
    <property type="evidence" value="ECO:0007669"/>
    <property type="project" value="InterPro"/>
</dbReference>
<dbReference type="PANTHER" id="PTHR35805">
    <property type="entry name" value="ASPARTATE CARBAMOYLTRANSFERASE REGULATORY CHAIN"/>
    <property type="match status" value="1"/>
</dbReference>
<feature type="domain" description="Aspartate carbamoyltransferase regulatory subunit N-terminal" evidence="3">
    <location>
        <begin position="265"/>
        <end position="347"/>
    </location>
</feature>
<dbReference type="GO" id="GO:0006520">
    <property type="term" value="P:amino acid metabolic process"/>
    <property type="evidence" value="ECO:0007669"/>
    <property type="project" value="InterPro"/>
</dbReference>
<feature type="domain" description="Aspartate/ornithine carbamoyltransferase Asp/Orn-binding" evidence="2">
    <location>
        <begin position="72"/>
        <end position="224"/>
    </location>
</feature>
<dbReference type="InterPro" id="IPR006132">
    <property type="entry name" value="Asp/Orn_carbamoyltranf_P-bd"/>
</dbReference>
<organism evidence="5">
    <name type="scientific">marine sediment metagenome</name>
    <dbReference type="NCBI Taxonomy" id="412755"/>
    <lineage>
        <taxon>unclassified sequences</taxon>
        <taxon>metagenomes</taxon>
        <taxon>ecological metagenomes</taxon>
    </lineage>
</organism>
<name>X0SP41_9ZZZZ</name>
<dbReference type="EMBL" id="BARS01007055">
    <property type="protein sequence ID" value="GAF77627.1"/>
    <property type="molecule type" value="Genomic_DNA"/>
</dbReference>
<dbReference type="UniPathway" id="UPA00070">
    <property type="reaction ID" value="UER00116"/>
</dbReference>
<sequence>MKKETIKDTVMMMDANHFDVIVMRYPLGGSLQWAADVASIPVINGGDGENEHPTQSLLDIFTLYLLNKKNLDGISIGFGGDLSHGRTIRSLSYALSHFKDITIRWAAEDFLGMPKDIVELLESRGVIVKREKGVEDIMSKVQFYYMTRPQLERMGGITQKDVMKMMKKYRIDLNKVKESNVKLMHPLPVNSEIAEIDYNVYFDESQAFFQQAENGIFLRKALLYEMLKDKESVQFSGKLNPLLEHGNNRLKRAIKENVKEGRRFIDNISNGTVVDHLLPGTEQNIVAELDLVNKGSSSIPAHLPKAGKSFLKTDLPELSERELKKITLNSPEATINYIKDGKVVDKFVYLLCKNTNCVTRVINEDIPPKFYDDSGTIRCRCCRKPYLITSKKIYFKEKEEFL</sequence>